<evidence type="ECO:0000256" key="1">
    <source>
        <dbReference type="ARBA" id="ARBA00023002"/>
    </source>
</evidence>
<evidence type="ECO:0000313" key="4">
    <source>
        <dbReference type="EMBL" id="RQG94842.1"/>
    </source>
</evidence>
<keyword evidence="2" id="KW-1133">Transmembrane helix</keyword>
<sequence>MWTRFLSPVTMASYAIIGGGIVGASVAYHLSCRTDADVTIYERQSPASETTYRSMAILGRTGNETMTEMKRYGLSLYNDFFSDPKANSRFDLTGSLAVATTSEGDAELEDSLKKESKTGLYTAGGKHEPVEYLPGDEITRTAIVPYLRTDDVEGTRYRPNKGFTRPQEVAYEFLERATENGVTVENNTAVEDVIVEDGAVTALETERGTEDVDHVVCTAGPWNVSLAEKVGLTLPVRHEPAPILQLEPDRSLPFTFPYTHHHESGIYFRGSHEGDIYVGKHDKSTTYEDVEQLDPDTVRDSVSIEFRDLATDVIETLYPFLLNADITEEWVGVGSRTPDRWPILGWTDVEGFSIAAFHSQGIQLAPIAGHIISRQIVDGEPTEYYEDVSISRFDGYSDTYSG</sequence>
<dbReference type="PANTHER" id="PTHR13847:SF287">
    <property type="entry name" value="FAD-DEPENDENT OXIDOREDUCTASE DOMAIN-CONTAINING PROTEIN 1"/>
    <property type="match status" value="1"/>
</dbReference>
<dbReference type="GO" id="GO:0005737">
    <property type="term" value="C:cytoplasm"/>
    <property type="evidence" value="ECO:0007669"/>
    <property type="project" value="TreeGrafter"/>
</dbReference>
<keyword evidence="2" id="KW-0472">Membrane</keyword>
<evidence type="ECO:0000256" key="2">
    <source>
        <dbReference type="SAM" id="Phobius"/>
    </source>
</evidence>
<evidence type="ECO:0000313" key="5">
    <source>
        <dbReference type="Proteomes" id="UP000282323"/>
    </source>
</evidence>
<feature type="transmembrane region" description="Helical" evidence="2">
    <location>
        <begin position="12"/>
        <end position="30"/>
    </location>
</feature>
<evidence type="ECO:0000259" key="3">
    <source>
        <dbReference type="Pfam" id="PF01266"/>
    </source>
</evidence>
<reference evidence="4 5" key="1">
    <citation type="submission" date="2018-10" db="EMBL/GenBank/DDBJ databases">
        <title>Natrarchaeobius chitinivorans gen. nov., sp. nov., and Natrarchaeobius haloalkaliphilus sp. nov., alkaliphilic, chitin-utilizing haloarchaea from hypersaline alkaline lakes.</title>
        <authorList>
            <person name="Sorokin D.Y."/>
            <person name="Elcheninov A.G."/>
            <person name="Kostrikina N.A."/>
            <person name="Bale N.J."/>
            <person name="Sinninghe Damste J.S."/>
            <person name="Khijniak T.V."/>
            <person name="Kublanov I.V."/>
            <person name="Toshchakov S.V."/>
        </authorList>
    </citation>
    <scope>NUCLEOTIDE SEQUENCE [LARGE SCALE GENOMIC DNA]</scope>
    <source>
        <strain evidence="4 5">AArcht4T</strain>
    </source>
</reference>
<feature type="domain" description="FAD dependent oxidoreductase" evidence="3">
    <location>
        <begin position="14"/>
        <end position="373"/>
    </location>
</feature>
<dbReference type="EMBL" id="REGA01000007">
    <property type="protein sequence ID" value="RQG94842.1"/>
    <property type="molecule type" value="Genomic_DNA"/>
</dbReference>
<proteinExistence type="predicted"/>
<dbReference type="Gene3D" id="3.50.50.60">
    <property type="entry name" value="FAD/NAD(P)-binding domain"/>
    <property type="match status" value="1"/>
</dbReference>
<gene>
    <name evidence="4" type="ORF">EA473_10090</name>
</gene>
<keyword evidence="2" id="KW-0812">Transmembrane</keyword>
<keyword evidence="5" id="KW-1185">Reference proteome</keyword>
<keyword evidence="1" id="KW-0560">Oxidoreductase</keyword>
<dbReference type="AlphaFoldDB" id="A0A3N6N8P3"/>
<dbReference type="PANTHER" id="PTHR13847">
    <property type="entry name" value="SARCOSINE DEHYDROGENASE-RELATED"/>
    <property type="match status" value="1"/>
</dbReference>
<dbReference type="Gene3D" id="3.30.9.10">
    <property type="entry name" value="D-Amino Acid Oxidase, subunit A, domain 2"/>
    <property type="match status" value="1"/>
</dbReference>
<comment type="caution">
    <text evidence="4">The sequence shown here is derived from an EMBL/GenBank/DDBJ whole genome shotgun (WGS) entry which is preliminary data.</text>
</comment>
<dbReference type="Pfam" id="PF01266">
    <property type="entry name" value="DAO"/>
    <property type="match status" value="1"/>
</dbReference>
<dbReference type="SUPFAM" id="SSF51905">
    <property type="entry name" value="FAD/NAD(P)-binding domain"/>
    <property type="match status" value="1"/>
</dbReference>
<dbReference type="InterPro" id="IPR006076">
    <property type="entry name" value="FAD-dep_OxRdtase"/>
</dbReference>
<protein>
    <submittedName>
        <fullName evidence="4">FAD-binding oxidoreductase</fullName>
    </submittedName>
</protein>
<name>A0A3N6N8P3_NATCH</name>
<dbReference type="GO" id="GO:0016491">
    <property type="term" value="F:oxidoreductase activity"/>
    <property type="evidence" value="ECO:0007669"/>
    <property type="project" value="UniProtKB-KW"/>
</dbReference>
<dbReference type="Proteomes" id="UP000282323">
    <property type="component" value="Unassembled WGS sequence"/>
</dbReference>
<organism evidence="4 5">
    <name type="scientific">Natrarchaeobius chitinivorans</name>
    <dbReference type="NCBI Taxonomy" id="1679083"/>
    <lineage>
        <taxon>Archaea</taxon>
        <taxon>Methanobacteriati</taxon>
        <taxon>Methanobacteriota</taxon>
        <taxon>Stenosarchaea group</taxon>
        <taxon>Halobacteria</taxon>
        <taxon>Halobacteriales</taxon>
        <taxon>Natrialbaceae</taxon>
        <taxon>Natrarchaeobius</taxon>
    </lineage>
</organism>
<accession>A0A3N6N8P3</accession>
<dbReference type="InterPro" id="IPR036188">
    <property type="entry name" value="FAD/NAD-bd_sf"/>
</dbReference>